<evidence type="ECO:0000259" key="2">
    <source>
        <dbReference type="Pfam" id="PF07811"/>
    </source>
</evidence>
<protein>
    <recommendedName>
        <fullName evidence="2">TadE-like domain-containing protein</fullName>
    </recommendedName>
</protein>
<dbReference type="Proteomes" id="UP000637980">
    <property type="component" value="Unassembled WGS sequence"/>
</dbReference>
<reference evidence="4" key="1">
    <citation type="journal article" date="2019" name="Int. J. Syst. Evol. Microbiol.">
        <title>The Global Catalogue of Microorganisms (GCM) 10K type strain sequencing project: providing services to taxonomists for standard genome sequencing and annotation.</title>
        <authorList>
            <consortium name="The Broad Institute Genomics Platform"/>
            <consortium name="The Broad Institute Genome Sequencing Center for Infectious Disease"/>
            <person name="Wu L."/>
            <person name="Ma J."/>
        </authorList>
    </citation>
    <scope>NUCLEOTIDE SEQUENCE [LARGE SCALE GENOMIC DNA]</scope>
    <source>
        <strain evidence="4">KCTC 12861</strain>
    </source>
</reference>
<accession>A0ABQ3EQQ0</accession>
<sequence>MAVISSCVPKRQHCKKRKLASFARLRADDKGVTAIEFAFIAPVLFLVVMAIIELGLSLLVEVVLDNAVADAARQIRTGQVHQEEGFNAASFKNAILEKGGGLLKAVENDIYIDVEAFENFGDIPEPQPLVEDGEVVMEQGWAKGERNEVVLVRVLCAWPMFTSKMMEIFGTTTGGKRLLVSTEIFRNEPYSATGGTNSSGET</sequence>
<dbReference type="InterPro" id="IPR012495">
    <property type="entry name" value="TadE-like_dom"/>
</dbReference>
<keyword evidence="1" id="KW-0472">Membrane</keyword>
<evidence type="ECO:0000256" key="1">
    <source>
        <dbReference type="SAM" id="Phobius"/>
    </source>
</evidence>
<dbReference type="Pfam" id="PF07811">
    <property type="entry name" value="TadE"/>
    <property type="match status" value="1"/>
</dbReference>
<proteinExistence type="predicted"/>
<keyword evidence="1" id="KW-1133">Transmembrane helix</keyword>
<keyword evidence="1" id="KW-0812">Transmembrane</keyword>
<comment type="caution">
    <text evidence="3">The sequence shown here is derived from an EMBL/GenBank/DDBJ whole genome shotgun (WGS) entry which is preliminary data.</text>
</comment>
<evidence type="ECO:0000313" key="4">
    <source>
        <dbReference type="Proteomes" id="UP000637980"/>
    </source>
</evidence>
<name>A0ABQ3EQQ0_9HYPH</name>
<feature type="transmembrane region" description="Helical" evidence="1">
    <location>
        <begin position="39"/>
        <end position="64"/>
    </location>
</feature>
<keyword evidence="4" id="KW-1185">Reference proteome</keyword>
<dbReference type="EMBL" id="BMXE01000008">
    <property type="protein sequence ID" value="GHB45277.1"/>
    <property type="molecule type" value="Genomic_DNA"/>
</dbReference>
<evidence type="ECO:0000313" key="3">
    <source>
        <dbReference type="EMBL" id="GHB45277.1"/>
    </source>
</evidence>
<organism evidence="3 4">
    <name type="scientific">Pseudovibrio japonicus</name>
    <dbReference type="NCBI Taxonomy" id="366534"/>
    <lineage>
        <taxon>Bacteria</taxon>
        <taxon>Pseudomonadati</taxon>
        <taxon>Pseudomonadota</taxon>
        <taxon>Alphaproteobacteria</taxon>
        <taxon>Hyphomicrobiales</taxon>
        <taxon>Stappiaceae</taxon>
        <taxon>Pseudovibrio</taxon>
    </lineage>
</organism>
<feature type="domain" description="TadE-like" evidence="2">
    <location>
        <begin position="31"/>
        <end position="73"/>
    </location>
</feature>
<dbReference type="RefSeq" id="WP_189438414.1">
    <property type="nucleotide sequence ID" value="NZ_BMXE01000008.1"/>
</dbReference>
<gene>
    <name evidence="3" type="ORF">GCM10007094_38340</name>
</gene>